<dbReference type="AlphaFoldDB" id="A0A6C2YMG2"/>
<accession>A0A6C2YMG2</accession>
<dbReference type="InParanoid" id="A0A6C2YMG2"/>
<name>A0A6C2YMG2_9BACT</name>
<dbReference type="InterPro" id="IPR021862">
    <property type="entry name" value="DUF3472"/>
</dbReference>
<dbReference type="Pfam" id="PF11958">
    <property type="entry name" value="DUF3472"/>
    <property type="match status" value="1"/>
</dbReference>
<sequence>MRRIAAVGLLAAMLVTAGVVADEKLKGIACRSIHFGYPGPESIAYYNEITVHQSAEGTYFMACGFTPGYFGIQELANGKKLVLFSVWDNHSGDDPTKVPEADRVKLLHKDPAVRVGRFGGEGTGGQSFFDYDWKVGATYRFLVSVAPDGDDRTAFTGWFYLPEKSEWKKLVTFSTKTNVKRLRGYNSFVEDFRRNRISATKTREATFGPAWVVQPDGSWKELTKARFTGDSNPVRNIRAEVVGNRFKQATGGKIEEGEWKLNGLRERAGTQPPKFPTELILPAAKTK</sequence>
<proteinExistence type="predicted"/>
<evidence type="ECO:0000313" key="3">
    <source>
        <dbReference type="Proteomes" id="UP000464378"/>
    </source>
</evidence>
<feature type="chain" id="PRO_5033534818" evidence="1">
    <location>
        <begin position="22"/>
        <end position="287"/>
    </location>
</feature>
<dbReference type="Proteomes" id="UP000464378">
    <property type="component" value="Chromosome"/>
</dbReference>
<organism evidence="2">
    <name type="scientific">Tuwongella immobilis</name>
    <dbReference type="NCBI Taxonomy" id="692036"/>
    <lineage>
        <taxon>Bacteria</taxon>
        <taxon>Pseudomonadati</taxon>
        <taxon>Planctomycetota</taxon>
        <taxon>Planctomycetia</taxon>
        <taxon>Gemmatales</taxon>
        <taxon>Gemmataceae</taxon>
        <taxon>Tuwongella</taxon>
    </lineage>
</organism>
<gene>
    <name evidence="2" type="ORF">GMBLW1_13340</name>
</gene>
<evidence type="ECO:0000313" key="2">
    <source>
        <dbReference type="EMBL" id="VIP02626.1"/>
    </source>
</evidence>
<dbReference type="KEGG" id="tim:GMBLW1_13340"/>
<keyword evidence="1" id="KW-0732">Signal</keyword>
<evidence type="ECO:0000256" key="1">
    <source>
        <dbReference type="SAM" id="SignalP"/>
    </source>
</evidence>
<protein>
    <submittedName>
        <fullName evidence="2">Uncharacterized protein</fullName>
    </submittedName>
</protein>
<feature type="signal peptide" evidence="1">
    <location>
        <begin position="1"/>
        <end position="21"/>
    </location>
</feature>
<dbReference type="EMBL" id="LR593887">
    <property type="protein sequence ID" value="VTS01966.1"/>
    <property type="molecule type" value="Genomic_DNA"/>
</dbReference>
<dbReference type="EMBL" id="LR586016">
    <property type="protein sequence ID" value="VIP02626.1"/>
    <property type="molecule type" value="Genomic_DNA"/>
</dbReference>
<reference evidence="2" key="1">
    <citation type="submission" date="2019-04" db="EMBL/GenBank/DDBJ databases">
        <authorList>
            <consortium name="Science for Life Laboratories"/>
        </authorList>
    </citation>
    <scope>NUCLEOTIDE SEQUENCE</scope>
    <source>
        <strain evidence="2">MBLW1</strain>
    </source>
</reference>
<keyword evidence="3" id="KW-1185">Reference proteome</keyword>